<dbReference type="Proteomes" id="UP000199356">
    <property type="component" value="Unassembled WGS sequence"/>
</dbReference>
<name>A0A1I5NYV5_9RHOB</name>
<feature type="signal peptide" evidence="1">
    <location>
        <begin position="1"/>
        <end position="21"/>
    </location>
</feature>
<dbReference type="OrthoDB" id="7666115at2"/>
<dbReference type="STRING" id="441119.SAMN04488047_104151"/>
<proteinExistence type="predicted"/>
<dbReference type="AlphaFoldDB" id="A0A1I5NYV5"/>
<dbReference type="RefSeq" id="WP_093419848.1">
    <property type="nucleotide sequence ID" value="NZ_FOXA01000004.1"/>
</dbReference>
<evidence type="ECO:0000313" key="3">
    <source>
        <dbReference type="Proteomes" id="UP000199356"/>
    </source>
</evidence>
<gene>
    <name evidence="2" type="ORF">SAMN04488047_104151</name>
</gene>
<reference evidence="2 3" key="1">
    <citation type="submission" date="2016-10" db="EMBL/GenBank/DDBJ databases">
        <authorList>
            <person name="de Groot N.N."/>
        </authorList>
    </citation>
    <scope>NUCLEOTIDE SEQUENCE [LARGE SCALE GENOMIC DNA]</scope>
    <source>
        <strain evidence="2 3">DSM 19547</strain>
    </source>
</reference>
<evidence type="ECO:0000313" key="2">
    <source>
        <dbReference type="EMBL" id="SFP27008.1"/>
    </source>
</evidence>
<feature type="chain" id="PRO_5011578690" evidence="1">
    <location>
        <begin position="22"/>
        <end position="129"/>
    </location>
</feature>
<dbReference type="EMBL" id="FOXA01000004">
    <property type="protein sequence ID" value="SFP27008.1"/>
    <property type="molecule type" value="Genomic_DNA"/>
</dbReference>
<accession>A0A1I5NYV5</accession>
<sequence length="129" mass="14279">MKPLLTAATLAAALAAPTLIAAQPGGCPPGLAKKSPACVPPGLAKKGVTTHDRVGDDDHYHDDDHDHWRIGDRLDDDEYFRRIRDRTRYELPPLRDGESYYLDGETVYRVDNDSRAILDIIALTGLLTR</sequence>
<keyword evidence="1" id="KW-0732">Signal</keyword>
<organism evidence="2 3">
    <name type="scientific">Tranquillimonas alkanivorans</name>
    <dbReference type="NCBI Taxonomy" id="441119"/>
    <lineage>
        <taxon>Bacteria</taxon>
        <taxon>Pseudomonadati</taxon>
        <taxon>Pseudomonadota</taxon>
        <taxon>Alphaproteobacteria</taxon>
        <taxon>Rhodobacterales</taxon>
        <taxon>Roseobacteraceae</taxon>
        <taxon>Tranquillimonas</taxon>
    </lineage>
</organism>
<dbReference type="Gene3D" id="3.10.450.160">
    <property type="entry name" value="inner membrane protein cigr"/>
    <property type="match status" value="1"/>
</dbReference>
<keyword evidence="3" id="KW-1185">Reference proteome</keyword>
<protein>
    <submittedName>
        <fullName evidence="2">Regulator RcnB of Ni and Co efflux</fullName>
    </submittedName>
</protein>
<evidence type="ECO:0000256" key="1">
    <source>
        <dbReference type="SAM" id="SignalP"/>
    </source>
</evidence>